<keyword evidence="1" id="KW-0812">Transmembrane</keyword>
<organism evidence="2 3">
    <name type="scientific">Herminiimonas contaminans</name>
    <dbReference type="NCBI Taxonomy" id="1111140"/>
    <lineage>
        <taxon>Bacteria</taxon>
        <taxon>Pseudomonadati</taxon>
        <taxon>Pseudomonadota</taxon>
        <taxon>Betaproteobacteria</taxon>
        <taxon>Burkholderiales</taxon>
        <taxon>Oxalobacteraceae</taxon>
        <taxon>Herminiimonas</taxon>
    </lineage>
</organism>
<feature type="transmembrane region" description="Helical" evidence="1">
    <location>
        <begin position="26"/>
        <end position="46"/>
    </location>
</feature>
<keyword evidence="1" id="KW-0472">Membrane</keyword>
<keyword evidence="3" id="KW-1185">Reference proteome</keyword>
<keyword evidence="1" id="KW-1133">Transmembrane helix</keyword>
<comment type="caution">
    <text evidence="2">The sequence shown here is derived from an EMBL/GenBank/DDBJ whole genome shotgun (WGS) entry which is preliminary data.</text>
</comment>
<gene>
    <name evidence="2" type="ORF">IXC47_10755</name>
</gene>
<accession>A0ABS0ETI4</accession>
<protein>
    <submittedName>
        <fullName evidence="2">Uncharacterized protein</fullName>
    </submittedName>
</protein>
<evidence type="ECO:0000313" key="2">
    <source>
        <dbReference type="EMBL" id="MBF8178163.1"/>
    </source>
</evidence>
<proteinExistence type="predicted"/>
<reference evidence="2 3" key="1">
    <citation type="submission" date="2020-11" db="EMBL/GenBank/DDBJ databases">
        <title>WGS of Herminiimonas contaminans strain Marseille-Q4544 isolated from planarians Schmidtea mediterranea.</title>
        <authorList>
            <person name="Kangale L."/>
        </authorList>
    </citation>
    <scope>NUCLEOTIDE SEQUENCE [LARGE SCALE GENOMIC DNA]</scope>
    <source>
        <strain evidence="2 3">Marseille-Q4544</strain>
    </source>
</reference>
<dbReference type="RefSeq" id="WP_175624369.1">
    <property type="nucleotide sequence ID" value="NZ_JADOEL010000007.1"/>
</dbReference>
<dbReference type="Proteomes" id="UP000657372">
    <property type="component" value="Unassembled WGS sequence"/>
</dbReference>
<dbReference type="EMBL" id="JADOEL010000007">
    <property type="protein sequence ID" value="MBF8178163.1"/>
    <property type="molecule type" value="Genomic_DNA"/>
</dbReference>
<name>A0ABS0ETI4_9BURK</name>
<evidence type="ECO:0000256" key="1">
    <source>
        <dbReference type="SAM" id="Phobius"/>
    </source>
</evidence>
<evidence type="ECO:0000313" key="3">
    <source>
        <dbReference type="Proteomes" id="UP000657372"/>
    </source>
</evidence>
<sequence>MLSIAKLLSTGGIISSIGWFAMKPDFAAVLLGILSLSALMITFLPVRADSTR</sequence>